<keyword evidence="7" id="KW-0812">Transmembrane</keyword>
<dbReference type="GO" id="GO:0005506">
    <property type="term" value="F:iron ion binding"/>
    <property type="evidence" value="ECO:0007669"/>
    <property type="project" value="InterPro"/>
</dbReference>
<evidence type="ECO:0000256" key="4">
    <source>
        <dbReference type="ARBA" id="ARBA00023004"/>
    </source>
</evidence>
<organism evidence="8 9">
    <name type="scientific">Exophiala viscosa</name>
    <dbReference type="NCBI Taxonomy" id="2486360"/>
    <lineage>
        <taxon>Eukaryota</taxon>
        <taxon>Fungi</taxon>
        <taxon>Dikarya</taxon>
        <taxon>Ascomycota</taxon>
        <taxon>Pezizomycotina</taxon>
        <taxon>Eurotiomycetes</taxon>
        <taxon>Chaetothyriomycetidae</taxon>
        <taxon>Chaetothyriales</taxon>
        <taxon>Herpotrichiellaceae</taxon>
        <taxon>Exophiala</taxon>
    </lineage>
</organism>
<comment type="similarity">
    <text evidence="1 6">Belongs to the cytochrome P450 family.</text>
</comment>
<name>A0AAN6DVW2_9EURO</name>
<keyword evidence="7" id="KW-0472">Membrane</keyword>
<keyword evidence="7" id="KW-1133">Transmembrane helix</keyword>
<dbReference type="SUPFAM" id="SSF48264">
    <property type="entry name" value="Cytochrome P450"/>
    <property type="match status" value="1"/>
</dbReference>
<keyword evidence="2 5" id="KW-0479">Metal-binding</keyword>
<dbReference type="EMBL" id="MU404355">
    <property type="protein sequence ID" value="KAI1611780.1"/>
    <property type="molecule type" value="Genomic_DNA"/>
</dbReference>
<dbReference type="Proteomes" id="UP001203852">
    <property type="component" value="Unassembled WGS sequence"/>
</dbReference>
<evidence type="ECO:0000256" key="2">
    <source>
        <dbReference type="ARBA" id="ARBA00022723"/>
    </source>
</evidence>
<dbReference type="PROSITE" id="PS00086">
    <property type="entry name" value="CYTOCHROME_P450"/>
    <property type="match status" value="1"/>
</dbReference>
<feature type="transmembrane region" description="Helical" evidence="7">
    <location>
        <begin position="12"/>
        <end position="30"/>
    </location>
</feature>
<comment type="caution">
    <text evidence="8">The sequence shown here is derived from an EMBL/GenBank/DDBJ whole genome shotgun (WGS) entry which is preliminary data.</text>
</comment>
<accession>A0AAN6DVW2</accession>
<keyword evidence="6" id="KW-0503">Monooxygenase</keyword>
<dbReference type="CDD" id="cd11065">
    <property type="entry name" value="CYP64-like"/>
    <property type="match status" value="1"/>
</dbReference>
<evidence type="ECO:0000313" key="8">
    <source>
        <dbReference type="EMBL" id="KAI1611780.1"/>
    </source>
</evidence>
<dbReference type="InterPro" id="IPR002401">
    <property type="entry name" value="Cyt_P450_E_grp-I"/>
</dbReference>
<dbReference type="GO" id="GO:0004497">
    <property type="term" value="F:monooxygenase activity"/>
    <property type="evidence" value="ECO:0007669"/>
    <property type="project" value="UniProtKB-KW"/>
</dbReference>
<dbReference type="Gene3D" id="1.10.630.10">
    <property type="entry name" value="Cytochrome P450"/>
    <property type="match status" value="1"/>
</dbReference>
<dbReference type="GO" id="GO:0020037">
    <property type="term" value="F:heme binding"/>
    <property type="evidence" value="ECO:0007669"/>
    <property type="project" value="InterPro"/>
</dbReference>
<evidence type="ECO:0000256" key="6">
    <source>
        <dbReference type="RuleBase" id="RU000461"/>
    </source>
</evidence>
<keyword evidence="5 6" id="KW-0349">Heme</keyword>
<dbReference type="InterPro" id="IPR036396">
    <property type="entry name" value="Cyt_P450_sf"/>
</dbReference>
<sequence length="513" mass="58971">MLAFDNLHFGGGLAILFVVAILPLVGRALLKPKTKYRYPAGPNGSPLFGNLFQVPPKYAGPKFAEWGNQYGDMFTIRLGARRWVFLNSMQTVRELLDRRGRLYIGRPEFPITQDILSGGNRIIMMSYTERWRNLRKIMHQLLMSSNSDIYKPFQDMESRALLWQYLKSPEDYYQHGARFANSVIFSVVFGRRTSMRDENVRLLFSTIDDFMETQASPSTSLPEQFPWLIKIIPRRLQWFRPKAERVFKKTIGVYASFLDDLDKRIRQGQDPKCFARDMTDLATKYGFDDAQKYFCAGSIIEAGSDTTRNQLNIMLAAAAKFPAWVATAQTQLDAVCGDAKRLPTMDDWAQLPYIVAIIKESLRWRPNMTATGTPRTLIEDDIYGDYKFEKGTIFSYNNFGICHNEDEFTNNEKFLPERFLNDDLQDMLKGHLGFGAGRRICPGWHLGTRNMFIAFSRLLYCFNFKEVPGAPINENEIDPLAHDHPPFQIEIVPRSHNHVELVERECAEAGQAV</sequence>
<dbReference type="AlphaFoldDB" id="A0AAN6DVW2"/>
<proteinExistence type="inferred from homology"/>
<dbReference type="PANTHER" id="PTHR46300:SF12">
    <property type="entry name" value="P450, PUTATIVE (EUROFUNG)-RELATED"/>
    <property type="match status" value="1"/>
</dbReference>
<comment type="cofactor">
    <cofactor evidence="5">
        <name>heme</name>
        <dbReference type="ChEBI" id="CHEBI:30413"/>
    </cofactor>
</comment>
<keyword evidence="4 5" id="KW-0408">Iron</keyword>
<protein>
    <submittedName>
        <fullName evidence="8">Cytochrome P450</fullName>
    </submittedName>
</protein>
<evidence type="ECO:0000256" key="7">
    <source>
        <dbReference type="SAM" id="Phobius"/>
    </source>
</evidence>
<evidence type="ECO:0000256" key="3">
    <source>
        <dbReference type="ARBA" id="ARBA00023002"/>
    </source>
</evidence>
<evidence type="ECO:0000256" key="1">
    <source>
        <dbReference type="ARBA" id="ARBA00010617"/>
    </source>
</evidence>
<evidence type="ECO:0000256" key="5">
    <source>
        <dbReference type="PIRSR" id="PIRSR602401-1"/>
    </source>
</evidence>
<dbReference type="InterPro" id="IPR017972">
    <property type="entry name" value="Cyt_P450_CS"/>
</dbReference>
<dbReference type="PRINTS" id="PR00463">
    <property type="entry name" value="EP450I"/>
</dbReference>
<dbReference type="PANTHER" id="PTHR46300">
    <property type="entry name" value="P450, PUTATIVE (EUROFUNG)-RELATED-RELATED"/>
    <property type="match status" value="1"/>
</dbReference>
<dbReference type="Pfam" id="PF00067">
    <property type="entry name" value="p450"/>
    <property type="match status" value="1"/>
</dbReference>
<reference evidence="8" key="1">
    <citation type="journal article" date="2022" name="bioRxiv">
        <title>Deciphering the potential niche of two novel black yeast fungi from a biological soil crust based on their genomes, phenotypes, and melanin regulation.</title>
        <authorList>
            <consortium name="DOE Joint Genome Institute"/>
            <person name="Carr E.C."/>
            <person name="Barton Q."/>
            <person name="Grambo S."/>
            <person name="Sullivan M."/>
            <person name="Renfro C.M."/>
            <person name="Kuo A."/>
            <person name="Pangilinan J."/>
            <person name="Lipzen A."/>
            <person name="Keymanesh K."/>
            <person name="Savage E."/>
            <person name="Barry K."/>
            <person name="Grigoriev I.V."/>
            <person name="Riekhof W.R."/>
            <person name="Harris S.S."/>
        </authorList>
    </citation>
    <scope>NUCLEOTIDE SEQUENCE</scope>
    <source>
        <strain evidence="8">JF 03-4F</strain>
    </source>
</reference>
<keyword evidence="9" id="KW-1185">Reference proteome</keyword>
<dbReference type="GO" id="GO:0016705">
    <property type="term" value="F:oxidoreductase activity, acting on paired donors, with incorporation or reduction of molecular oxygen"/>
    <property type="evidence" value="ECO:0007669"/>
    <property type="project" value="InterPro"/>
</dbReference>
<feature type="binding site" description="axial binding residue" evidence="5">
    <location>
        <position position="441"/>
    </location>
    <ligand>
        <name>heme</name>
        <dbReference type="ChEBI" id="CHEBI:30413"/>
    </ligand>
    <ligandPart>
        <name>Fe</name>
        <dbReference type="ChEBI" id="CHEBI:18248"/>
    </ligandPart>
</feature>
<gene>
    <name evidence="8" type="ORF">EDD36DRAFT_496656</name>
</gene>
<evidence type="ECO:0000313" key="9">
    <source>
        <dbReference type="Proteomes" id="UP001203852"/>
    </source>
</evidence>
<dbReference type="InterPro" id="IPR001128">
    <property type="entry name" value="Cyt_P450"/>
</dbReference>
<keyword evidence="3 6" id="KW-0560">Oxidoreductase</keyword>
<dbReference type="InterPro" id="IPR050364">
    <property type="entry name" value="Cytochrome_P450_fung"/>
</dbReference>